<evidence type="ECO:0000313" key="2">
    <source>
        <dbReference type="Proteomes" id="UP000254956"/>
    </source>
</evidence>
<name>A0A380BU27_9STAP</name>
<sequence>MLNKLENVSYKSFDNYTSEDDLTGSVAKLEKYS</sequence>
<dbReference type="EMBL" id="UGZE01000001">
    <property type="protein sequence ID" value="SUJ06676.1"/>
    <property type="molecule type" value="Genomic_DNA"/>
</dbReference>
<gene>
    <name evidence="1" type="ORF">NCTC12413_00073</name>
</gene>
<evidence type="ECO:0000313" key="1">
    <source>
        <dbReference type="EMBL" id="SUJ06676.1"/>
    </source>
</evidence>
<accession>A0A380BU27</accession>
<dbReference type="Proteomes" id="UP000254956">
    <property type="component" value="Unassembled WGS sequence"/>
</dbReference>
<proteinExistence type="predicted"/>
<reference evidence="1 2" key="1">
    <citation type="submission" date="2018-06" db="EMBL/GenBank/DDBJ databases">
        <authorList>
            <consortium name="Pathogen Informatics"/>
            <person name="Doyle S."/>
        </authorList>
    </citation>
    <scope>NUCLEOTIDE SEQUENCE [LARGE SCALE GENOMIC DNA]</scope>
    <source>
        <strain evidence="1 2">NCTC12413</strain>
    </source>
</reference>
<protein>
    <submittedName>
        <fullName evidence="1">Uncharacterized protein</fullName>
    </submittedName>
</protein>
<dbReference type="AlphaFoldDB" id="A0A380BU27"/>
<organism evidence="1 2">
    <name type="scientific">Staphylococcus arlettae</name>
    <dbReference type="NCBI Taxonomy" id="29378"/>
    <lineage>
        <taxon>Bacteria</taxon>
        <taxon>Bacillati</taxon>
        <taxon>Bacillota</taxon>
        <taxon>Bacilli</taxon>
        <taxon>Bacillales</taxon>
        <taxon>Staphylococcaceae</taxon>
        <taxon>Staphylococcus</taxon>
    </lineage>
</organism>